<dbReference type="GO" id="GO:0005634">
    <property type="term" value="C:nucleus"/>
    <property type="evidence" value="ECO:0007669"/>
    <property type="project" value="TreeGrafter"/>
</dbReference>
<dbReference type="SMART" id="SM00184">
    <property type="entry name" value="RING"/>
    <property type="match status" value="1"/>
</dbReference>
<dbReference type="GO" id="GO:0061630">
    <property type="term" value="F:ubiquitin protein ligase activity"/>
    <property type="evidence" value="ECO:0007669"/>
    <property type="project" value="TreeGrafter"/>
</dbReference>
<feature type="compositionally biased region" description="Polar residues" evidence="5">
    <location>
        <begin position="568"/>
        <end position="596"/>
    </location>
</feature>
<dbReference type="Gene3D" id="3.30.40.10">
    <property type="entry name" value="Zinc/RING finger domain, C3HC4 (zinc finger)"/>
    <property type="match status" value="1"/>
</dbReference>
<dbReference type="FunFam" id="3.30.40.10:FF:000594">
    <property type="entry name" value="RING/U-box superfamily protein"/>
    <property type="match status" value="1"/>
</dbReference>
<keyword evidence="1" id="KW-0479">Metal-binding</keyword>
<dbReference type="EMBL" id="VEPZ02001357">
    <property type="protein sequence ID" value="KAE8677574.1"/>
    <property type="molecule type" value="Genomic_DNA"/>
</dbReference>
<dbReference type="PROSITE" id="PS50089">
    <property type="entry name" value="ZF_RING_2"/>
    <property type="match status" value="1"/>
</dbReference>
<organism evidence="7 8">
    <name type="scientific">Hibiscus syriacus</name>
    <name type="common">Rose of Sharon</name>
    <dbReference type="NCBI Taxonomy" id="106335"/>
    <lineage>
        <taxon>Eukaryota</taxon>
        <taxon>Viridiplantae</taxon>
        <taxon>Streptophyta</taxon>
        <taxon>Embryophyta</taxon>
        <taxon>Tracheophyta</taxon>
        <taxon>Spermatophyta</taxon>
        <taxon>Magnoliopsida</taxon>
        <taxon>eudicotyledons</taxon>
        <taxon>Gunneridae</taxon>
        <taxon>Pentapetalae</taxon>
        <taxon>rosids</taxon>
        <taxon>malvids</taxon>
        <taxon>Malvales</taxon>
        <taxon>Malvaceae</taxon>
        <taxon>Malvoideae</taxon>
        <taxon>Hibiscus</taxon>
    </lineage>
</organism>
<dbReference type="CDD" id="cd16454">
    <property type="entry name" value="RING-H2_PA-TM-RING"/>
    <property type="match status" value="1"/>
</dbReference>
<evidence type="ECO:0000256" key="4">
    <source>
        <dbReference type="PROSITE-ProRule" id="PRU00175"/>
    </source>
</evidence>
<dbReference type="InterPro" id="IPR013083">
    <property type="entry name" value="Znf_RING/FYVE/PHD"/>
</dbReference>
<proteinExistence type="predicted"/>
<evidence type="ECO:0000256" key="3">
    <source>
        <dbReference type="ARBA" id="ARBA00022833"/>
    </source>
</evidence>
<evidence type="ECO:0000256" key="2">
    <source>
        <dbReference type="ARBA" id="ARBA00022771"/>
    </source>
</evidence>
<dbReference type="Pfam" id="PF13639">
    <property type="entry name" value="zf-RING_2"/>
    <property type="match status" value="1"/>
</dbReference>
<feature type="region of interest" description="Disordered" evidence="5">
    <location>
        <begin position="100"/>
        <end position="135"/>
    </location>
</feature>
<evidence type="ECO:0000259" key="6">
    <source>
        <dbReference type="PROSITE" id="PS50089"/>
    </source>
</evidence>
<name>A0A6A2YKE2_HIBSY</name>
<dbReference type="InterPro" id="IPR001841">
    <property type="entry name" value="Znf_RING"/>
</dbReference>
<reference evidence="7" key="1">
    <citation type="submission" date="2019-09" db="EMBL/GenBank/DDBJ databases">
        <title>Draft genome information of white flower Hibiscus syriacus.</title>
        <authorList>
            <person name="Kim Y.-M."/>
        </authorList>
    </citation>
    <scope>NUCLEOTIDE SEQUENCE [LARGE SCALE GENOMIC DNA]</scope>
    <source>
        <strain evidence="7">YM2019G1</strain>
    </source>
</reference>
<keyword evidence="8" id="KW-1185">Reference proteome</keyword>
<feature type="domain" description="RING-type" evidence="6">
    <location>
        <begin position="704"/>
        <end position="745"/>
    </location>
</feature>
<sequence length="749" mass="83360">MEDMDIDSVVDIPDTPDRPSLKQVHGGNFVDKVGGSDTTGEGSLDRLRGRGRLLSANGLNRKNYMHPRKLSDNTYEIERLKNTIVLSPVENAREHAPLFRKTRIERSRNSLGEQDKDKGKAPCSKLPSKSSGFPEDHAILDLTEQKTHNHVNEMESLQSGSENFLAEGRKGQAPRNGGFYAFNSSRFSETSGNSCKGKEKVDDIGLKSIDSVMSNGKGVSLSNGSPLRMEKQLPASHQSIASPRTVGKRRLVRNGCISPHNIAIRAKQNEQSQSNFTPEQNFVNVDCSSPCLISEIVAEDNDNNGKGKRVSHPHASKEHDINFINLSGSPMSNNGEADGIGDANRDACFEEKGGWRSTRNRSKNVDHAAEHQLSGFNSVGCQVSQQNENGFVKRNHASEGKIRILCDSPETHATETAPVIAKINQPSEPSNANMLPKRQIKHVLSSRNNGESSRATPNDPDIVFLCSSLESSTSRSSRIHIAEHPDVMDLDNSSRMRGIHANHMDSMNDEDTEANARQIEADEMLARELQEQLYHEVDENIAWALQQEEDAFLPTPFRALHEPDHQGSTRQSRIQPPSRNFQNSSNRRGVQTHFPTSARVSRLRNRILNQTRAAPSRTRNFQFPLDMDLDMRLDILEAMEAALGDADDMGMASRIFQVQRDFNENDYEMLLTLDDNNHQHGGASVNQINCLPLSKVQTDNYESCAVCLETPAIGETIRHLPCLHKFHKDCIDPWLMRKTSCPVCKSSIA</sequence>
<evidence type="ECO:0000313" key="7">
    <source>
        <dbReference type="EMBL" id="KAE8677574.1"/>
    </source>
</evidence>
<comment type="caution">
    <text evidence="7">The sequence shown here is derived from an EMBL/GenBank/DDBJ whole genome shotgun (WGS) entry which is preliminary data.</text>
</comment>
<gene>
    <name evidence="7" type="ORF">F3Y22_tig00111505pilonHSYRG00003</name>
</gene>
<dbReference type="GO" id="GO:0006511">
    <property type="term" value="P:ubiquitin-dependent protein catabolic process"/>
    <property type="evidence" value="ECO:0007669"/>
    <property type="project" value="TreeGrafter"/>
</dbReference>
<evidence type="ECO:0000313" key="8">
    <source>
        <dbReference type="Proteomes" id="UP000436088"/>
    </source>
</evidence>
<keyword evidence="2 4" id="KW-0863">Zinc-finger</keyword>
<dbReference type="PANTHER" id="PTHR45931">
    <property type="entry name" value="SI:CH211-59O9.10"/>
    <property type="match status" value="1"/>
</dbReference>
<protein>
    <submittedName>
        <fullName evidence="7">RING/U-box superfamily protein, putative isoform 2</fullName>
    </submittedName>
</protein>
<dbReference type="Proteomes" id="UP000436088">
    <property type="component" value="Unassembled WGS sequence"/>
</dbReference>
<accession>A0A6A2YKE2</accession>
<keyword evidence="3" id="KW-0862">Zinc</keyword>
<evidence type="ECO:0000256" key="5">
    <source>
        <dbReference type="SAM" id="MobiDB-lite"/>
    </source>
</evidence>
<feature type="compositionally biased region" description="Basic and acidic residues" evidence="5">
    <location>
        <begin position="100"/>
        <end position="120"/>
    </location>
</feature>
<feature type="region of interest" description="Disordered" evidence="5">
    <location>
        <begin position="558"/>
        <end position="596"/>
    </location>
</feature>
<dbReference type="SMART" id="SM00744">
    <property type="entry name" value="RINGv"/>
    <property type="match status" value="1"/>
</dbReference>
<dbReference type="SUPFAM" id="SSF57850">
    <property type="entry name" value="RING/U-box"/>
    <property type="match status" value="1"/>
</dbReference>
<evidence type="ECO:0000256" key="1">
    <source>
        <dbReference type="ARBA" id="ARBA00022723"/>
    </source>
</evidence>
<dbReference type="InterPro" id="IPR051834">
    <property type="entry name" value="RING_finger_E3_ligase"/>
</dbReference>
<dbReference type="InterPro" id="IPR011016">
    <property type="entry name" value="Znf_RING-CH"/>
</dbReference>
<dbReference type="PANTHER" id="PTHR45931:SF25">
    <property type="entry name" value="E3 UBIQUITIN-PROTEIN LIGASE RLIM-LIKE ISOFORM X1"/>
    <property type="match status" value="1"/>
</dbReference>
<feature type="region of interest" description="Disordered" evidence="5">
    <location>
        <begin position="24"/>
        <end position="43"/>
    </location>
</feature>
<dbReference type="GO" id="GO:0008270">
    <property type="term" value="F:zinc ion binding"/>
    <property type="evidence" value="ECO:0007669"/>
    <property type="project" value="UniProtKB-KW"/>
</dbReference>
<dbReference type="AlphaFoldDB" id="A0A6A2YKE2"/>